<protein>
    <submittedName>
        <fullName evidence="11">Methyl-accepting chemotaxis sensory transducer with Cache sensor</fullName>
    </submittedName>
</protein>
<evidence type="ECO:0000256" key="4">
    <source>
        <dbReference type="ARBA" id="ARBA00023224"/>
    </source>
</evidence>
<comment type="similarity">
    <text evidence="5">Belongs to the methyl-accepting chemotaxis (MCP) protein family.</text>
</comment>
<dbReference type="CDD" id="cd11386">
    <property type="entry name" value="MCP_signal"/>
    <property type="match status" value="1"/>
</dbReference>
<comment type="subcellular location">
    <subcellularLocation>
        <location evidence="1">Cell membrane</location>
    </subcellularLocation>
</comment>
<keyword evidence="7" id="KW-0175">Coiled coil</keyword>
<dbReference type="SMART" id="SM00304">
    <property type="entry name" value="HAMP"/>
    <property type="match status" value="1"/>
</dbReference>
<dbReference type="PROSITE" id="PS50111">
    <property type="entry name" value="CHEMOTAXIS_TRANSDUC_2"/>
    <property type="match status" value="1"/>
</dbReference>
<dbReference type="Gene3D" id="6.10.340.10">
    <property type="match status" value="1"/>
</dbReference>
<dbReference type="SMART" id="SM00283">
    <property type="entry name" value="MA"/>
    <property type="match status" value="1"/>
</dbReference>
<proteinExistence type="inferred from homology"/>
<feature type="coiled-coil region" evidence="7">
    <location>
        <begin position="552"/>
        <end position="579"/>
    </location>
</feature>
<evidence type="ECO:0000313" key="11">
    <source>
        <dbReference type="EMBL" id="RED64597.1"/>
    </source>
</evidence>
<dbReference type="GO" id="GO:0005886">
    <property type="term" value="C:plasma membrane"/>
    <property type="evidence" value="ECO:0007669"/>
    <property type="project" value="UniProtKB-SubCell"/>
</dbReference>
<dbReference type="AlphaFoldDB" id="A0A3D9ISG5"/>
<evidence type="ECO:0000256" key="6">
    <source>
        <dbReference type="PROSITE-ProRule" id="PRU00284"/>
    </source>
</evidence>
<keyword evidence="8" id="KW-0812">Transmembrane</keyword>
<keyword evidence="12" id="KW-1185">Reference proteome</keyword>
<dbReference type="GO" id="GO:0007165">
    <property type="term" value="P:signal transduction"/>
    <property type="evidence" value="ECO:0007669"/>
    <property type="project" value="UniProtKB-KW"/>
</dbReference>
<name>A0A3D9ISG5_9BACL</name>
<dbReference type="Proteomes" id="UP000256869">
    <property type="component" value="Unassembled WGS sequence"/>
</dbReference>
<reference evidence="11 12" key="1">
    <citation type="submission" date="2018-07" db="EMBL/GenBank/DDBJ databases">
        <title>Genomic Encyclopedia of Type Strains, Phase III (KMG-III): the genomes of soil and plant-associated and newly described type strains.</title>
        <authorList>
            <person name="Whitman W."/>
        </authorList>
    </citation>
    <scope>NUCLEOTIDE SEQUENCE [LARGE SCALE GENOMIC DNA]</scope>
    <source>
        <strain evidence="11 12">CECT 8236</strain>
    </source>
</reference>
<gene>
    <name evidence="11" type="ORF">DFP95_10212</name>
</gene>
<dbReference type="Pfam" id="PF00672">
    <property type="entry name" value="HAMP"/>
    <property type="match status" value="1"/>
</dbReference>
<dbReference type="PANTHER" id="PTHR32089:SF112">
    <property type="entry name" value="LYSOZYME-LIKE PROTEIN-RELATED"/>
    <property type="match status" value="1"/>
</dbReference>
<evidence type="ECO:0000313" key="12">
    <source>
        <dbReference type="Proteomes" id="UP000256869"/>
    </source>
</evidence>
<dbReference type="PROSITE" id="PS50885">
    <property type="entry name" value="HAMP"/>
    <property type="match status" value="1"/>
</dbReference>
<keyword evidence="3 8" id="KW-0472">Membrane</keyword>
<evidence type="ECO:0000256" key="5">
    <source>
        <dbReference type="ARBA" id="ARBA00029447"/>
    </source>
</evidence>
<dbReference type="Gene3D" id="1.10.287.950">
    <property type="entry name" value="Methyl-accepting chemotaxis protein"/>
    <property type="match status" value="1"/>
</dbReference>
<dbReference type="CDD" id="cd06225">
    <property type="entry name" value="HAMP"/>
    <property type="match status" value="1"/>
</dbReference>
<dbReference type="PANTHER" id="PTHR32089">
    <property type="entry name" value="METHYL-ACCEPTING CHEMOTAXIS PROTEIN MCPB"/>
    <property type="match status" value="1"/>
</dbReference>
<dbReference type="CDD" id="cd12913">
    <property type="entry name" value="PDC1_MCP_like"/>
    <property type="match status" value="1"/>
</dbReference>
<dbReference type="InterPro" id="IPR003660">
    <property type="entry name" value="HAMP_dom"/>
</dbReference>
<evidence type="ECO:0000256" key="7">
    <source>
        <dbReference type="SAM" id="Coils"/>
    </source>
</evidence>
<dbReference type="Pfam" id="PF22673">
    <property type="entry name" value="MCP-like_PDC_1"/>
    <property type="match status" value="1"/>
</dbReference>
<keyword evidence="8" id="KW-1133">Transmembrane helix</keyword>
<dbReference type="Pfam" id="PF00015">
    <property type="entry name" value="MCPsignal"/>
    <property type="match status" value="1"/>
</dbReference>
<feature type="domain" description="HAMP" evidence="10">
    <location>
        <begin position="344"/>
        <end position="396"/>
    </location>
</feature>
<evidence type="ECO:0000256" key="8">
    <source>
        <dbReference type="SAM" id="Phobius"/>
    </source>
</evidence>
<dbReference type="EMBL" id="QRDY01000002">
    <property type="protein sequence ID" value="RED64597.1"/>
    <property type="molecule type" value="Genomic_DNA"/>
</dbReference>
<evidence type="ECO:0000259" key="10">
    <source>
        <dbReference type="PROSITE" id="PS50885"/>
    </source>
</evidence>
<comment type="caution">
    <text evidence="11">The sequence shown here is derived from an EMBL/GenBank/DDBJ whole genome shotgun (WGS) entry which is preliminary data.</text>
</comment>
<evidence type="ECO:0000256" key="2">
    <source>
        <dbReference type="ARBA" id="ARBA00022475"/>
    </source>
</evidence>
<evidence type="ECO:0000259" key="9">
    <source>
        <dbReference type="PROSITE" id="PS50111"/>
    </source>
</evidence>
<dbReference type="InterPro" id="IPR004089">
    <property type="entry name" value="MCPsignal_dom"/>
</dbReference>
<feature type="transmembrane region" description="Helical" evidence="8">
    <location>
        <begin position="12"/>
        <end position="31"/>
    </location>
</feature>
<organism evidence="11 12">
    <name type="scientific">Cohnella lupini</name>
    <dbReference type="NCBI Taxonomy" id="1294267"/>
    <lineage>
        <taxon>Bacteria</taxon>
        <taxon>Bacillati</taxon>
        <taxon>Bacillota</taxon>
        <taxon>Bacilli</taxon>
        <taxon>Bacillales</taxon>
        <taxon>Paenibacillaceae</taxon>
        <taxon>Cohnella</taxon>
    </lineage>
</organism>
<dbReference type="Gene3D" id="3.30.450.20">
    <property type="entry name" value="PAS domain"/>
    <property type="match status" value="1"/>
</dbReference>
<accession>A0A3D9ISG5</accession>
<sequence length="702" mass="76533">MQLWHRLGLSLKLNLIVGLVVLLGVSTLVFTNQQSRYRSSMEQGEMTARLELHEESEVVSKLLDNTNSTLRTIKTALLNEKTSDRPDRAQIVKLLKQELELHPQVLGLYTLWEPNAFDGNDSANRNLSSGDDDTGRFIPYVVRNKGGIFIEPLRDYEVDGAGDYYQIPKKTKKATLVDPYLYEVNGAATQMTSLTIPIIDGSGKFLGIVGADLLVSQLEEAVKGINAFGGYGTVFTAQGNYIVHGGIHELSGKPYGGSEEKQLVLDKYSEGDNFVRFTDDKGQSAIGLVQKVEIPGIEAPWYIEAVMPLERIMADYNRQMWTSIVTVIILLAVLNALIYFVLQRLVIRNIRKVIDLSQYLSKGDFTHKLSIRNKDEFGKMADRFNETIDNLSGMIRSVTDASHSVASSAQQLSASSEETSQAASVISESIQQIALGADSQVHSSADASKAMNEMSAGVQRIAESAASVADSVEAVTEKTRLGNENMKETIARMNRIKEAVDQASSNVVSLGQQSGKITEVIHLIREISSQTNLLSLNASIEAARAGEHGKGFAVVAEEIKKLSEQVHDATNQVSAIIDQIHKETEQTIATIDEGAQAVANGSDSVLRTGKLFEEIWHEIKTVNEQIQDVSAASEQISAGSEEVGATVDQLATIAEHALQGSNHVAAASEEQVASMQEVASSAQMLNKIVVELQTTLDKLKID</sequence>
<keyword evidence="4 6" id="KW-0807">Transducer</keyword>
<keyword evidence="2" id="KW-1003">Cell membrane</keyword>
<feature type="transmembrane region" description="Helical" evidence="8">
    <location>
        <begin position="321"/>
        <end position="342"/>
    </location>
</feature>
<evidence type="ECO:0000256" key="3">
    <source>
        <dbReference type="ARBA" id="ARBA00023136"/>
    </source>
</evidence>
<evidence type="ECO:0000256" key="1">
    <source>
        <dbReference type="ARBA" id="ARBA00004236"/>
    </source>
</evidence>
<dbReference type="RefSeq" id="WP_181907245.1">
    <property type="nucleotide sequence ID" value="NZ_QRDY01000002.1"/>
</dbReference>
<dbReference type="SUPFAM" id="SSF58104">
    <property type="entry name" value="Methyl-accepting chemotaxis protein (MCP) signaling domain"/>
    <property type="match status" value="1"/>
</dbReference>
<feature type="domain" description="Methyl-accepting transducer" evidence="9">
    <location>
        <begin position="415"/>
        <end position="651"/>
    </location>
</feature>